<name>A0ABR7MPD0_9BACT</name>
<dbReference type="Proteomes" id="UP000622017">
    <property type="component" value="Unassembled WGS sequence"/>
</dbReference>
<feature type="domain" description="Tll0287-like" evidence="1">
    <location>
        <begin position="128"/>
        <end position="186"/>
    </location>
</feature>
<keyword evidence="3" id="KW-1185">Reference proteome</keyword>
<gene>
    <name evidence="2" type="ORF">H8B15_18605</name>
</gene>
<evidence type="ECO:0000313" key="3">
    <source>
        <dbReference type="Proteomes" id="UP000622017"/>
    </source>
</evidence>
<organism evidence="2 3">
    <name type="scientific">Hymenobacter citatus</name>
    <dbReference type="NCBI Taxonomy" id="2763506"/>
    <lineage>
        <taxon>Bacteria</taxon>
        <taxon>Pseudomonadati</taxon>
        <taxon>Bacteroidota</taxon>
        <taxon>Cytophagia</taxon>
        <taxon>Cytophagales</taxon>
        <taxon>Hymenobacteraceae</taxon>
        <taxon>Hymenobacter</taxon>
    </lineage>
</organism>
<dbReference type="EMBL" id="JACSCY010000020">
    <property type="protein sequence ID" value="MBC6612939.1"/>
    <property type="molecule type" value="Genomic_DNA"/>
</dbReference>
<accession>A0ABR7MPD0</accession>
<protein>
    <submittedName>
        <fullName evidence="2">DUF3365 domain-containing protein</fullName>
    </submittedName>
</protein>
<evidence type="ECO:0000259" key="1">
    <source>
        <dbReference type="Pfam" id="PF11845"/>
    </source>
</evidence>
<dbReference type="InterPro" id="IPR021796">
    <property type="entry name" value="Tll0287-like_dom"/>
</dbReference>
<evidence type="ECO:0000313" key="2">
    <source>
        <dbReference type="EMBL" id="MBC6612939.1"/>
    </source>
</evidence>
<proteinExistence type="predicted"/>
<dbReference type="PROSITE" id="PS51257">
    <property type="entry name" value="PROKAR_LIPOPROTEIN"/>
    <property type="match status" value="1"/>
</dbReference>
<sequence length="210" mass="23154">MRLQMWGGVGLLLLSACRPDQVEHLSNTKELAVEAENHQVKRILPADLLRATRWAGDSLTRTADRALRQQVAALLQAGTVAEALPAGHTAAFAATDSVARVLQGTLSHTRRAPGGINQAADTSRTVKRPSGEVFTYERALLVTDAACLRCHGTETDVAPADLTLIRQRYPQVPLGYRVGEAMGTWRAQFTRQGIAEFYTMKTRKIFKRRF</sequence>
<reference evidence="2 3" key="1">
    <citation type="submission" date="2020-08" db="EMBL/GenBank/DDBJ databases">
        <title>Hymenobacter sp.</title>
        <authorList>
            <person name="Kim M.K."/>
        </authorList>
    </citation>
    <scope>NUCLEOTIDE SEQUENCE [LARGE SCALE GENOMIC DNA]</scope>
    <source>
        <strain evidence="2 3">BT507</strain>
    </source>
</reference>
<dbReference type="RefSeq" id="WP_187321159.1">
    <property type="nucleotide sequence ID" value="NZ_JACSCY010000020.1"/>
</dbReference>
<comment type="caution">
    <text evidence="2">The sequence shown here is derived from an EMBL/GenBank/DDBJ whole genome shotgun (WGS) entry which is preliminary data.</text>
</comment>
<dbReference type="Pfam" id="PF11845">
    <property type="entry name" value="Tll0287-like"/>
    <property type="match status" value="1"/>
</dbReference>